<dbReference type="NCBIfam" id="TIGR03325">
    <property type="entry name" value="BphB_TodD"/>
    <property type="match status" value="1"/>
</dbReference>
<dbReference type="GO" id="GO:0016628">
    <property type="term" value="F:oxidoreductase activity, acting on the CH-CH group of donors, NAD or NADP as acceptor"/>
    <property type="evidence" value="ECO:0007669"/>
    <property type="project" value="InterPro"/>
</dbReference>
<accession>A9QT34</accession>
<dbReference type="AlphaFoldDB" id="A9QT34"/>
<feature type="binding site" evidence="6">
    <location>
        <position position="159"/>
    </location>
    <ligand>
        <name>NAD(+)</name>
        <dbReference type="ChEBI" id="CHEBI:57540"/>
    </ligand>
</feature>
<dbReference type="NCBIfam" id="NF004849">
    <property type="entry name" value="PRK06200.1"/>
    <property type="match status" value="1"/>
</dbReference>
<organism evidence="8">
    <name type="scientific">Dyella ginsengisoli</name>
    <dbReference type="NCBI Taxonomy" id="363848"/>
    <lineage>
        <taxon>Bacteria</taxon>
        <taxon>Pseudomonadati</taxon>
        <taxon>Pseudomonadota</taxon>
        <taxon>Gammaproteobacteria</taxon>
        <taxon>Lysobacterales</taxon>
        <taxon>Rhodanobacteraceae</taxon>
        <taxon>Dyella</taxon>
    </lineage>
</organism>
<evidence type="ECO:0000256" key="4">
    <source>
        <dbReference type="ARBA" id="ARBA00023027"/>
    </source>
</evidence>
<name>A9QT34_9GAMM</name>
<evidence type="ECO:0000256" key="5">
    <source>
        <dbReference type="PIRSR" id="PIRSR617711-1"/>
    </source>
</evidence>
<evidence type="ECO:0000256" key="3">
    <source>
        <dbReference type="ARBA" id="ARBA00023002"/>
    </source>
</evidence>
<proteinExistence type="inferred from homology"/>
<dbReference type="InterPro" id="IPR036291">
    <property type="entry name" value="NAD(P)-bd_dom_sf"/>
</dbReference>
<evidence type="ECO:0000256" key="2">
    <source>
        <dbReference type="ARBA" id="ARBA00022797"/>
    </source>
</evidence>
<protein>
    <submittedName>
        <fullName evidence="8">Dihydrodiol dehydrogenase</fullName>
    </submittedName>
</protein>
<evidence type="ECO:0000256" key="1">
    <source>
        <dbReference type="ARBA" id="ARBA00006484"/>
    </source>
</evidence>
<keyword evidence="2" id="KW-0058">Aromatic hydrocarbons catabolism</keyword>
<sequence length="281" mass="29442">MRLKGEVALITGGASGLGRAIVDRFLAEGARVAVLDKSADRLRQMEADLGDHVVGIAGDVRSLDDQTRAANRCVEKFGKIDTVIPNAGIWDYSMPLVDIPDDRIDAAFDEVFQINVKGYLLAVKACLPALVASRGSVIFTISNAGFYSNGGGPLYTAAKHAVVGLVRQLAFELAPYVRVNGVGPGGINSDLRGPASLGMSEERISNVPLAEMLQSVLPVGRMPTAVEYTGAYVFFATRGDVVPATGALLNYDGGLGVRGFFSGAGGADLAEKLNIDLGALK</sequence>
<feature type="binding site" evidence="6">
    <location>
        <begin position="9"/>
        <end position="36"/>
    </location>
    <ligand>
        <name>NAD(+)</name>
        <dbReference type="ChEBI" id="CHEBI:57540"/>
    </ligand>
</feature>
<evidence type="ECO:0000256" key="6">
    <source>
        <dbReference type="PIRSR" id="PIRSR617711-2"/>
    </source>
</evidence>
<dbReference type="Gene3D" id="3.40.50.720">
    <property type="entry name" value="NAD(P)-binding Rossmann-like Domain"/>
    <property type="match status" value="1"/>
</dbReference>
<evidence type="ECO:0000256" key="7">
    <source>
        <dbReference type="RuleBase" id="RU000363"/>
    </source>
</evidence>
<dbReference type="InterPro" id="IPR047950">
    <property type="entry name" value="BphB-like_SDR"/>
</dbReference>
<comment type="similarity">
    <text evidence="1 7">Belongs to the short-chain dehydrogenases/reductases (SDR) family.</text>
</comment>
<dbReference type="InterPro" id="IPR017711">
    <property type="entry name" value="BphB_TodD"/>
</dbReference>
<feature type="binding site" evidence="6">
    <location>
        <position position="59"/>
    </location>
    <ligand>
        <name>NAD(+)</name>
        <dbReference type="ChEBI" id="CHEBI:57540"/>
    </ligand>
</feature>
<evidence type="ECO:0000313" key="8">
    <source>
        <dbReference type="EMBL" id="ABX56042.1"/>
    </source>
</evidence>
<dbReference type="CDD" id="cd05348">
    <property type="entry name" value="BphB-like_SDR_c"/>
    <property type="match status" value="1"/>
</dbReference>
<dbReference type="PANTHER" id="PTHR43008:SF4">
    <property type="entry name" value="CHAIN DEHYDROGENASE, PUTATIVE (AFU_ORTHOLOGUE AFUA_4G08710)-RELATED"/>
    <property type="match status" value="1"/>
</dbReference>
<dbReference type="PANTHER" id="PTHR43008">
    <property type="entry name" value="BENZIL REDUCTASE"/>
    <property type="match status" value="1"/>
</dbReference>
<dbReference type="InterPro" id="IPR020904">
    <property type="entry name" value="Sc_DH/Rdtase_CS"/>
</dbReference>
<keyword evidence="3" id="KW-0560">Oxidoreductase</keyword>
<dbReference type="EMBL" id="EU258607">
    <property type="protein sequence ID" value="ABX56042.1"/>
    <property type="molecule type" value="Genomic_DNA"/>
</dbReference>
<dbReference type="PROSITE" id="PS00061">
    <property type="entry name" value="ADH_SHORT"/>
    <property type="match status" value="1"/>
</dbReference>
<keyword evidence="4 6" id="KW-0520">NAD</keyword>
<dbReference type="PRINTS" id="PR00080">
    <property type="entry name" value="SDRFAMILY"/>
</dbReference>
<dbReference type="InterPro" id="IPR002347">
    <property type="entry name" value="SDR_fam"/>
</dbReference>
<feature type="active site" description="Proton acceptor" evidence="5">
    <location>
        <position position="155"/>
    </location>
</feature>
<dbReference type="GO" id="GO:0050664">
    <property type="term" value="F:oxidoreductase activity, acting on NAD(P)H, oxygen as acceptor"/>
    <property type="evidence" value="ECO:0007669"/>
    <property type="project" value="TreeGrafter"/>
</dbReference>
<dbReference type="Pfam" id="PF00106">
    <property type="entry name" value="adh_short"/>
    <property type="match status" value="1"/>
</dbReference>
<dbReference type="FunFam" id="3.40.50.720:FF:000084">
    <property type="entry name" value="Short-chain dehydrogenase reductase"/>
    <property type="match status" value="1"/>
</dbReference>
<reference evidence="8" key="1">
    <citation type="journal article" date="2009" name="FEMS Microbiol. Lett.">
        <title>Enzyme-substrate interaction and characterization of a 2,3-dihydroxybiphenyl 1,2-dioxygenase from Dyella ginsengisoli LA-4.</title>
        <authorList>
            <person name="Li A."/>
            <person name="Qu Y."/>
            <person name="Zhou J."/>
            <person name="Ma F."/>
        </authorList>
    </citation>
    <scope>NUCLEOTIDE SEQUENCE</scope>
    <source>
        <strain evidence="8">LA-4</strain>
    </source>
</reference>
<dbReference type="PRINTS" id="PR00081">
    <property type="entry name" value="GDHRDH"/>
</dbReference>
<dbReference type="SUPFAM" id="SSF51735">
    <property type="entry name" value="NAD(P)-binding Rossmann-fold domains"/>
    <property type="match status" value="1"/>
</dbReference>
<gene>
    <name evidence="8" type="primary">bphB</name>
</gene>